<evidence type="ECO:0000256" key="2">
    <source>
        <dbReference type="SAM" id="Phobius"/>
    </source>
</evidence>
<keyword evidence="2" id="KW-1133">Transmembrane helix</keyword>
<proteinExistence type="predicted"/>
<dbReference type="Proteomes" id="UP000053766">
    <property type="component" value="Unassembled WGS sequence"/>
</dbReference>
<accession>A0A0D8XXQ4</accession>
<dbReference type="AlphaFoldDB" id="A0A0D8XXQ4"/>
<gene>
    <name evidence="3" type="ORF">DICVIV_06787</name>
</gene>
<evidence type="ECO:0000256" key="1">
    <source>
        <dbReference type="SAM" id="MobiDB-lite"/>
    </source>
</evidence>
<name>A0A0D8XXQ4_DICVI</name>
<reference evidence="3 4" key="1">
    <citation type="submission" date="2013-11" db="EMBL/GenBank/DDBJ databases">
        <title>Draft genome of the bovine lungworm Dictyocaulus viviparus.</title>
        <authorList>
            <person name="Mitreva M."/>
        </authorList>
    </citation>
    <scope>NUCLEOTIDE SEQUENCE [LARGE SCALE GENOMIC DNA]</scope>
    <source>
        <strain evidence="3 4">HannoverDv2000</strain>
    </source>
</reference>
<keyword evidence="2" id="KW-0472">Membrane</keyword>
<keyword evidence="4" id="KW-1185">Reference proteome</keyword>
<feature type="transmembrane region" description="Helical" evidence="2">
    <location>
        <begin position="12"/>
        <end position="34"/>
    </location>
</feature>
<organism evidence="3 4">
    <name type="scientific">Dictyocaulus viviparus</name>
    <name type="common">Bovine lungworm</name>
    <dbReference type="NCBI Taxonomy" id="29172"/>
    <lineage>
        <taxon>Eukaryota</taxon>
        <taxon>Metazoa</taxon>
        <taxon>Ecdysozoa</taxon>
        <taxon>Nematoda</taxon>
        <taxon>Chromadorea</taxon>
        <taxon>Rhabditida</taxon>
        <taxon>Rhabditina</taxon>
        <taxon>Rhabditomorpha</taxon>
        <taxon>Strongyloidea</taxon>
        <taxon>Metastrongylidae</taxon>
        <taxon>Dictyocaulus</taxon>
    </lineage>
</organism>
<keyword evidence="2" id="KW-0812">Transmembrane</keyword>
<feature type="compositionally biased region" description="Basic and acidic residues" evidence="1">
    <location>
        <begin position="194"/>
        <end position="208"/>
    </location>
</feature>
<reference evidence="4" key="2">
    <citation type="journal article" date="2016" name="Sci. Rep.">
        <title>Dictyocaulus viviparus genome, variome and transcriptome elucidate lungworm biology and support future intervention.</title>
        <authorList>
            <person name="McNulty S.N."/>
            <person name="Strube C."/>
            <person name="Rosa B.A."/>
            <person name="Martin J.C."/>
            <person name="Tyagi R."/>
            <person name="Choi Y.J."/>
            <person name="Wang Q."/>
            <person name="Hallsworth Pepin K."/>
            <person name="Zhang X."/>
            <person name="Ozersky P."/>
            <person name="Wilson R.K."/>
            <person name="Sternberg P.W."/>
            <person name="Gasser R.B."/>
            <person name="Mitreva M."/>
        </authorList>
    </citation>
    <scope>NUCLEOTIDE SEQUENCE [LARGE SCALE GENOMIC DNA]</scope>
    <source>
        <strain evidence="4">HannoverDv2000</strain>
    </source>
</reference>
<evidence type="ECO:0000313" key="4">
    <source>
        <dbReference type="Proteomes" id="UP000053766"/>
    </source>
</evidence>
<dbReference type="EMBL" id="KN716319">
    <property type="protein sequence ID" value="KJH47136.1"/>
    <property type="molecule type" value="Genomic_DNA"/>
</dbReference>
<feature type="region of interest" description="Disordered" evidence="1">
    <location>
        <begin position="174"/>
        <end position="231"/>
    </location>
</feature>
<sequence>MMSIAGVLDSLLWNTHACAIGCLAGTGSVLVYLLKYLISQMASDAQFQEQMKEVYCFEVFIVLQVDKVEKSEVNIHEHENSKKEVDNIKESEFCAQEKPEKRSCLVDNTEEKEVHAEAQKTSKKERKTSRIRSKRFTGFSCRMITRQSSKDVKEALFADFSLKDISRLERKRTVRAARKGKKQNDDPPSTSAEPAHKKIMSEEKDSAHPAETMESGVAPPTDPVDCTQLEE</sequence>
<protein>
    <submittedName>
        <fullName evidence="3">Uncharacterized protein</fullName>
    </submittedName>
</protein>
<evidence type="ECO:0000313" key="3">
    <source>
        <dbReference type="EMBL" id="KJH47136.1"/>
    </source>
</evidence>